<feature type="domain" description="ABC transporter" evidence="1">
    <location>
        <begin position="9"/>
        <end position="38"/>
    </location>
</feature>
<dbReference type="SUPFAM" id="SSF52540">
    <property type="entry name" value="P-loop containing nucleoside triphosphate hydrolases"/>
    <property type="match status" value="1"/>
</dbReference>
<keyword evidence="3" id="KW-1185">Reference proteome</keyword>
<dbReference type="Pfam" id="PF00005">
    <property type="entry name" value="ABC_tran"/>
    <property type="match status" value="1"/>
</dbReference>
<organism evidence="2 3">
    <name type="scientific">Durusdinium trenchii</name>
    <dbReference type="NCBI Taxonomy" id="1381693"/>
    <lineage>
        <taxon>Eukaryota</taxon>
        <taxon>Sar</taxon>
        <taxon>Alveolata</taxon>
        <taxon>Dinophyceae</taxon>
        <taxon>Suessiales</taxon>
        <taxon>Symbiodiniaceae</taxon>
        <taxon>Durusdinium</taxon>
    </lineage>
</organism>
<evidence type="ECO:0000259" key="1">
    <source>
        <dbReference type="Pfam" id="PF00005"/>
    </source>
</evidence>
<dbReference type="PANTHER" id="PTHR43394">
    <property type="entry name" value="ATP-DEPENDENT PERMEASE MDL1, MITOCHONDRIAL"/>
    <property type="match status" value="1"/>
</dbReference>
<protein>
    <submittedName>
        <fullName evidence="2">Multidrug resistance protein sirA (ABC transporter protein 4) (Sirodesmin biosynthesis protein A) (Sirodesmin transporter sirA)</fullName>
    </submittedName>
</protein>
<dbReference type="InterPro" id="IPR039421">
    <property type="entry name" value="Type_1_exporter"/>
</dbReference>
<gene>
    <name evidence="2" type="ORF">SCF082_LOCUS26745</name>
</gene>
<dbReference type="Proteomes" id="UP001642464">
    <property type="component" value="Unassembled WGS sequence"/>
</dbReference>
<accession>A0ABP0MAT3</accession>
<dbReference type="PANTHER" id="PTHR43394:SF1">
    <property type="entry name" value="ATP-BINDING CASSETTE SUB-FAMILY B MEMBER 10, MITOCHONDRIAL"/>
    <property type="match status" value="1"/>
</dbReference>
<dbReference type="InterPro" id="IPR027417">
    <property type="entry name" value="P-loop_NTPase"/>
</dbReference>
<comment type="caution">
    <text evidence="2">The sequence shown here is derived from an EMBL/GenBank/DDBJ whole genome shotgun (WGS) entry which is preliminary data.</text>
</comment>
<sequence length="101" mass="11063">MLGGADGVTLSGGQAQRLCIARALCRKPALLLLDEATSALDAATERHVLQTISSLRSNHPEEFGRLTIISVTHHLHTLEYCNMVVHLKSGGRIDHIEQRQL</sequence>
<evidence type="ECO:0000313" key="2">
    <source>
        <dbReference type="EMBL" id="CAK9047842.1"/>
    </source>
</evidence>
<evidence type="ECO:0000313" key="3">
    <source>
        <dbReference type="Proteomes" id="UP001642464"/>
    </source>
</evidence>
<dbReference type="EMBL" id="CAXAMM010020405">
    <property type="protein sequence ID" value="CAK9047842.1"/>
    <property type="molecule type" value="Genomic_DNA"/>
</dbReference>
<dbReference type="InterPro" id="IPR003439">
    <property type="entry name" value="ABC_transporter-like_ATP-bd"/>
</dbReference>
<dbReference type="Gene3D" id="3.40.50.300">
    <property type="entry name" value="P-loop containing nucleotide triphosphate hydrolases"/>
    <property type="match status" value="1"/>
</dbReference>
<name>A0ABP0MAT3_9DINO</name>
<proteinExistence type="predicted"/>
<reference evidence="2 3" key="1">
    <citation type="submission" date="2024-02" db="EMBL/GenBank/DDBJ databases">
        <authorList>
            <person name="Chen Y."/>
            <person name="Shah S."/>
            <person name="Dougan E. K."/>
            <person name="Thang M."/>
            <person name="Chan C."/>
        </authorList>
    </citation>
    <scope>NUCLEOTIDE SEQUENCE [LARGE SCALE GENOMIC DNA]</scope>
</reference>